<accession>A0AA50KM31</accession>
<dbReference type="EMBL" id="CP118224">
    <property type="protein sequence ID" value="WMC09537.1"/>
    <property type="molecule type" value="Genomic_DNA"/>
</dbReference>
<proteinExistence type="predicted"/>
<dbReference type="RefSeq" id="WP_306760732.1">
    <property type="nucleotide sequence ID" value="NZ_CP118224.1"/>
</dbReference>
<reference evidence="1 2" key="1">
    <citation type="submission" date="2023-02" db="EMBL/GenBank/DDBJ databases">
        <title>Complete genome sequence of a novel bacterium Oceanimonas sp. NTOU-MSR1 isolated from marine coast sediment.</title>
        <authorList>
            <person name="Yang H.-T."/>
            <person name="Chen Y.-L."/>
            <person name="Ho Y.-N."/>
        </authorList>
    </citation>
    <scope>NUCLEOTIDE SEQUENCE [LARGE SCALE GENOMIC DNA]</scope>
    <source>
        <strain evidence="1 2">NTOU-MSR1</strain>
    </source>
</reference>
<dbReference type="Proteomes" id="UP001223802">
    <property type="component" value="Chromosome"/>
</dbReference>
<sequence length="216" mass="24661">MSNNPFNTTAGYLLVEMWDDSYKAQLQDEDFNCEPWGGEIGLMASLVDTCSRVGQLVDKYIDWDVYDGVWDYDHTEALAARLWQEEYWPEQNGFSESVFFDYCMEHGLVLTLPRQDGRHNLAYEILNRAFRAGHPVEVAYEDDDEFMDVRTLKAAWDEVTACCSATVRIKARGRWEVMQVVNAPAVAPHETVHDCTDGGWISAQFDDLNEGLEVAI</sequence>
<organism evidence="1 2">
    <name type="scientific">Oceanimonas pelagia</name>
    <dbReference type="NCBI Taxonomy" id="3028314"/>
    <lineage>
        <taxon>Bacteria</taxon>
        <taxon>Pseudomonadati</taxon>
        <taxon>Pseudomonadota</taxon>
        <taxon>Gammaproteobacteria</taxon>
        <taxon>Aeromonadales</taxon>
        <taxon>Aeromonadaceae</taxon>
        <taxon>Oceanimonas</taxon>
    </lineage>
</organism>
<evidence type="ECO:0000313" key="1">
    <source>
        <dbReference type="EMBL" id="WMC09537.1"/>
    </source>
</evidence>
<name>A0AA50KM31_9GAMM</name>
<gene>
    <name evidence="1" type="ORF">PU634_10455</name>
</gene>
<evidence type="ECO:0000313" key="2">
    <source>
        <dbReference type="Proteomes" id="UP001223802"/>
    </source>
</evidence>
<protein>
    <submittedName>
        <fullName evidence="1">Uncharacterized protein</fullName>
    </submittedName>
</protein>
<dbReference type="KEGG" id="ope:PU634_10455"/>
<keyword evidence="2" id="KW-1185">Reference proteome</keyword>
<dbReference type="AlphaFoldDB" id="A0AA50KM31"/>